<dbReference type="SUPFAM" id="SSF53474">
    <property type="entry name" value="alpha/beta-Hydrolases"/>
    <property type="match status" value="1"/>
</dbReference>
<dbReference type="InterPro" id="IPR029058">
    <property type="entry name" value="AB_hydrolase_fold"/>
</dbReference>
<evidence type="ECO:0000256" key="7">
    <source>
        <dbReference type="ARBA" id="ARBA00023180"/>
    </source>
</evidence>
<keyword evidence="4" id="KW-0732">Signal</keyword>
<dbReference type="InterPro" id="IPR019826">
    <property type="entry name" value="Carboxylesterase_B_AS"/>
</dbReference>
<reference evidence="10 11" key="1">
    <citation type="submission" date="2016-07" db="EMBL/GenBank/DDBJ databases">
        <title>Pervasive Adenine N6-methylation of Active Genes in Fungi.</title>
        <authorList>
            <consortium name="DOE Joint Genome Institute"/>
            <person name="Mondo S.J."/>
            <person name="Dannebaum R.O."/>
            <person name="Kuo R.C."/>
            <person name="Labutti K."/>
            <person name="Haridas S."/>
            <person name="Kuo A."/>
            <person name="Salamov A."/>
            <person name="Ahrendt S.R."/>
            <person name="Lipzen A."/>
            <person name="Sullivan W."/>
            <person name="Andreopoulos W.B."/>
            <person name="Clum A."/>
            <person name="Lindquist E."/>
            <person name="Daum C."/>
            <person name="Ramamoorthy G.K."/>
            <person name="Gryganskyi A."/>
            <person name="Culley D."/>
            <person name="Magnuson J.K."/>
            <person name="James T.Y."/>
            <person name="O'Malley M.A."/>
            <person name="Stajich J.E."/>
            <person name="Spatafora J.W."/>
            <person name="Visel A."/>
            <person name="Grigoriev I.V."/>
        </authorList>
    </citation>
    <scope>NUCLEOTIDE SEQUENCE [LARGE SCALE GENOMIC DNA]</scope>
    <source>
        <strain evidence="10 11">CBS 129021</strain>
    </source>
</reference>
<dbReference type="RefSeq" id="XP_040717563.1">
    <property type="nucleotide sequence ID" value="XM_040861997.1"/>
</dbReference>
<evidence type="ECO:0000256" key="4">
    <source>
        <dbReference type="ARBA" id="ARBA00022729"/>
    </source>
</evidence>
<comment type="subcellular location">
    <subcellularLocation>
        <location evidence="1">Secreted</location>
    </subcellularLocation>
</comment>
<dbReference type="GeneID" id="63778209"/>
<protein>
    <recommendedName>
        <fullName evidence="8">Carboxylic ester hydrolase</fullName>
        <ecNumber evidence="8">3.1.1.-</ecNumber>
    </recommendedName>
</protein>
<dbReference type="PROSITE" id="PS00122">
    <property type="entry name" value="CARBOXYLESTERASE_B_1"/>
    <property type="match status" value="1"/>
</dbReference>
<evidence type="ECO:0000256" key="3">
    <source>
        <dbReference type="ARBA" id="ARBA00022525"/>
    </source>
</evidence>
<keyword evidence="11" id="KW-1185">Reference proteome</keyword>
<dbReference type="STRING" id="1141098.A0A1Y2E4Z4"/>
<organism evidence="10 11">
    <name type="scientific">Pseudomassariella vexata</name>
    <dbReference type="NCBI Taxonomy" id="1141098"/>
    <lineage>
        <taxon>Eukaryota</taxon>
        <taxon>Fungi</taxon>
        <taxon>Dikarya</taxon>
        <taxon>Ascomycota</taxon>
        <taxon>Pezizomycotina</taxon>
        <taxon>Sordariomycetes</taxon>
        <taxon>Xylariomycetidae</taxon>
        <taxon>Amphisphaeriales</taxon>
        <taxon>Pseudomassariaceae</taxon>
        <taxon>Pseudomassariella</taxon>
    </lineage>
</organism>
<name>A0A1Y2E4Z4_9PEZI</name>
<proteinExistence type="inferred from homology"/>
<dbReference type="FunFam" id="3.40.50.1820:FF:000213">
    <property type="entry name" value="Carboxylic ester hydrolase"/>
    <property type="match status" value="1"/>
</dbReference>
<dbReference type="EC" id="3.1.1.-" evidence="8"/>
<dbReference type="InterPro" id="IPR002018">
    <property type="entry name" value="CarbesteraseB"/>
</dbReference>
<dbReference type="OrthoDB" id="408631at2759"/>
<evidence type="ECO:0000313" key="10">
    <source>
        <dbReference type="EMBL" id="ORY66599.1"/>
    </source>
</evidence>
<dbReference type="GO" id="GO:0005576">
    <property type="term" value="C:extracellular region"/>
    <property type="evidence" value="ECO:0007669"/>
    <property type="project" value="UniProtKB-SubCell"/>
</dbReference>
<keyword evidence="5 8" id="KW-0378">Hydrolase</keyword>
<keyword evidence="7" id="KW-0325">Glycoprotein</keyword>
<evidence type="ECO:0000313" key="11">
    <source>
        <dbReference type="Proteomes" id="UP000193689"/>
    </source>
</evidence>
<sequence>MFRFPNHGRPHGQFHQEKRVFFGPVVQIPNLDAQVEGVSLPYIGVSGGYVESFKGIPFAQPPVGALRLKPPQPLLGSLGRIDATTLFPASCPQFLLGEDVNIPTVPGIATEILENVVDTPLFKDSLVSGQEDCLKVNLQRPAGVKEGDNLPVLLWIFGGGFELGSTAMYDGSHIVANSMIMGKPVVFVAVNYRVGAFGFLGGKEVLSDGSANLGLLDQRIGMQWVADNIKAFGGNPDKVTLWGESAGAISIFSQLTMFDGDITYKGKPLFRGAIMNSGSAIPTDNVDCPKAQAIYDQVVEGAGCSGEPDTLACLRQADYQASPPYSSVALSYLPRPDGKVLTSSSEVLAASGKVVKVPFILGDQEDEGTLFSLFQGNITTTEDIEEYLSSLYFKNASPELISQLVAKYPEDPAAGSPFGSGDDNNFYPQYKRLAALLGDAAFTLTRRAVLNITSTVQPDVPKWSYLSSYDKGTPMLGTFHGSDLIQVFYGILPNFAAKATLNYYLNFAYNLGPNDNSGGAQEKVDEVDVVQWPRYQDGHMLININANDAQLIPDDFRQESYEVLLGNVVQFRF</sequence>
<keyword evidence="6" id="KW-0443">Lipid metabolism</keyword>
<dbReference type="GO" id="GO:0006629">
    <property type="term" value="P:lipid metabolic process"/>
    <property type="evidence" value="ECO:0007669"/>
    <property type="project" value="UniProtKB-KW"/>
</dbReference>
<dbReference type="InterPro" id="IPR050309">
    <property type="entry name" value="Type-B_Carboxylest/Lipase"/>
</dbReference>
<accession>A0A1Y2E4Z4</accession>
<dbReference type="AlphaFoldDB" id="A0A1Y2E4Z4"/>
<dbReference type="Proteomes" id="UP000193689">
    <property type="component" value="Unassembled WGS sequence"/>
</dbReference>
<dbReference type="Gene3D" id="3.40.50.1820">
    <property type="entry name" value="alpha/beta hydrolase"/>
    <property type="match status" value="1"/>
</dbReference>
<evidence type="ECO:0000256" key="8">
    <source>
        <dbReference type="RuleBase" id="RU361235"/>
    </source>
</evidence>
<dbReference type="EMBL" id="MCFJ01000005">
    <property type="protein sequence ID" value="ORY66599.1"/>
    <property type="molecule type" value="Genomic_DNA"/>
</dbReference>
<dbReference type="Pfam" id="PF00135">
    <property type="entry name" value="COesterase"/>
    <property type="match status" value="1"/>
</dbReference>
<dbReference type="GO" id="GO:0016787">
    <property type="term" value="F:hydrolase activity"/>
    <property type="evidence" value="ECO:0007669"/>
    <property type="project" value="UniProtKB-KW"/>
</dbReference>
<dbReference type="PANTHER" id="PTHR11559">
    <property type="entry name" value="CARBOXYLESTERASE"/>
    <property type="match status" value="1"/>
</dbReference>
<comment type="caution">
    <text evidence="10">The sequence shown here is derived from an EMBL/GenBank/DDBJ whole genome shotgun (WGS) entry which is preliminary data.</text>
</comment>
<evidence type="ECO:0000259" key="9">
    <source>
        <dbReference type="Pfam" id="PF00135"/>
    </source>
</evidence>
<dbReference type="InParanoid" id="A0A1Y2E4Z4"/>
<evidence type="ECO:0000256" key="1">
    <source>
        <dbReference type="ARBA" id="ARBA00004613"/>
    </source>
</evidence>
<comment type="similarity">
    <text evidence="2 8">Belongs to the type-B carboxylesterase/lipase family.</text>
</comment>
<evidence type="ECO:0000256" key="6">
    <source>
        <dbReference type="ARBA" id="ARBA00023098"/>
    </source>
</evidence>
<keyword evidence="3" id="KW-0964">Secreted</keyword>
<gene>
    <name evidence="10" type="ORF">BCR38DRAFT_457097</name>
</gene>
<evidence type="ECO:0000256" key="5">
    <source>
        <dbReference type="ARBA" id="ARBA00022801"/>
    </source>
</evidence>
<feature type="domain" description="Carboxylesterase type B" evidence="9">
    <location>
        <begin position="24"/>
        <end position="547"/>
    </location>
</feature>
<evidence type="ECO:0000256" key="2">
    <source>
        <dbReference type="ARBA" id="ARBA00005964"/>
    </source>
</evidence>